<feature type="compositionally biased region" description="Basic and acidic residues" evidence="7">
    <location>
        <begin position="69"/>
        <end position="79"/>
    </location>
</feature>
<dbReference type="AlphaFoldDB" id="G9NWN5"/>
<accession>G9NWN5</accession>
<keyword evidence="8" id="KW-0472">Membrane</keyword>
<keyword evidence="6" id="KW-0539">Nucleus</keyword>
<feature type="region of interest" description="Disordered" evidence="7">
    <location>
        <begin position="69"/>
        <end position="105"/>
    </location>
</feature>
<dbReference type="GO" id="GO:0008270">
    <property type="term" value="F:zinc ion binding"/>
    <property type="evidence" value="ECO:0007669"/>
    <property type="project" value="UniProtKB-KW"/>
</dbReference>
<keyword evidence="5" id="KW-0862">Zinc</keyword>
<dbReference type="GO" id="GO:0005634">
    <property type="term" value="C:nucleus"/>
    <property type="evidence" value="ECO:0007669"/>
    <property type="project" value="UniProtKB-SubCell"/>
</dbReference>
<protein>
    <recommendedName>
        <fullName evidence="9">Xylanolytic transcriptional activator regulatory domain-containing protein</fullName>
    </recommendedName>
</protein>
<evidence type="ECO:0000256" key="8">
    <source>
        <dbReference type="SAM" id="Phobius"/>
    </source>
</evidence>
<evidence type="ECO:0000313" key="10">
    <source>
        <dbReference type="EMBL" id="EHK45388.1"/>
    </source>
</evidence>
<dbReference type="PANTHER" id="PTHR40626:SF30">
    <property type="entry name" value="FINGER DOMAIN PROTEIN, PUTATIVE (AFU_ORTHOLOGUE AFUA_4G13600)-RELATED"/>
    <property type="match status" value="1"/>
</dbReference>
<dbReference type="CDD" id="cd12148">
    <property type="entry name" value="fungal_TF_MHR"/>
    <property type="match status" value="1"/>
</dbReference>
<dbReference type="eggNOG" id="ENOG502STC4">
    <property type="taxonomic scope" value="Eukaryota"/>
</dbReference>
<feature type="domain" description="Xylanolytic transcriptional activator regulatory" evidence="9">
    <location>
        <begin position="463"/>
        <end position="659"/>
    </location>
</feature>
<reference evidence="10 11" key="1">
    <citation type="journal article" date="2011" name="Genome Biol.">
        <title>Comparative genome sequence analysis underscores mycoparasitism as the ancestral life style of Trichoderma.</title>
        <authorList>
            <person name="Kubicek C.P."/>
            <person name="Herrera-Estrella A."/>
            <person name="Seidl-Seiboth V."/>
            <person name="Martinez D.A."/>
            <person name="Druzhinina I.S."/>
            <person name="Thon M."/>
            <person name="Zeilinger S."/>
            <person name="Casas-Flores S."/>
            <person name="Horwitz B.A."/>
            <person name="Mukherjee P.K."/>
            <person name="Mukherjee M."/>
            <person name="Kredics L."/>
            <person name="Alcaraz L.D."/>
            <person name="Aerts A."/>
            <person name="Antal Z."/>
            <person name="Atanasova L."/>
            <person name="Cervantes-Badillo M.G."/>
            <person name="Challacombe J."/>
            <person name="Chertkov O."/>
            <person name="McCluskey K."/>
            <person name="Coulpier F."/>
            <person name="Deshpande N."/>
            <person name="von Doehren H."/>
            <person name="Ebbole D.J."/>
            <person name="Esquivel-Naranjo E.U."/>
            <person name="Fekete E."/>
            <person name="Flipphi M."/>
            <person name="Glaser F."/>
            <person name="Gomez-Rodriguez E.Y."/>
            <person name="Gruber S."/>
            <person name="Han C."/>
            <person name="Henrissat B."/>
            <person name="Hermosa R."/>
            <person name="Hernandez-Onate M."/>
            <person name="Karaffa L."/>
            <person name="Kosti I."/>
            <person name="Le Crom S."/>
            <person name="Lindquist E."/>
            <person name="Lucas S."/>
            <person name="Luebeck M."/>
            <person name="Luebeck P.S."/>
            <person name="Margeot A."/>
            <person name="Metz B."/>
            <person name="Misra M."/>
            <person name="Nevalainen H."/>
            <person name="Omann M."/>
            <person name="Packer N."/>
            <person name="Perrone G."/>
            <person name="Uresti-Rivera E.E."/>
            <person name="Salamov A."/>
            <person name="Schmoll M."/>
            <person name="Seiboth B."/>
            <person name="Shapiro H."/>
            <person name="Sukno S."/>
            <person name="Tamayo-Ramos J.A."/>
            <person name="Tisch D."/>
            <person name="Wiest A."/>
            <person name="Wilkinson H.H."/>
            <person name="Zhang M."/>
            <person name="Coutinho P.M."/>
            <person name="Kenerley C.M."/>
            <person name="Monte E."/>
            <person name="Baker S.E."/>
            <person name="Grigoriev I.V."/>
        </authorList>
    </citation>
    <scope>NUCLEOTIDE SEQUENCE [LARGE SCALE GENOMIC DNA]</scope>
    <source>
        <strain evidence="11">ATCC 20476 / IMI 206040</strain>
    </source>
</reference>
<keyword evidence="2" id="KW-0479">Metal-binding</keyword>
<dbReference type="Pfam" id="PF04082">
    <property type="entry name" value="Fungal_trans"/>
    <property type="match status" value="1"/>
</dbReference>
<comment type="subcellular location">
    <subcellularLocation>
        <location evidence="1">Nucleus</location>
    </subcellularLocation>
</comment>
<dbReference type="Proteomes" id="UP000005426">
    <property type="component" value="Unassembled WGS sequence"/>
</dbReference>
<dbReference type="STRING" id="452589.G9NWN5"/>
<evidence type="ECO:0000256" key="4">
    <source>
        <dbReference type="ARBA" id="ARBA00022771"/>
    </source>
</evidence>
<evidence type="ECO:0000256" key="3">
    <source>
        <dbReference type="ARBA" id="ARBA00022737"/>
    </source>
</evidence>
<evidence type="ECO:0000256" key="1">
    <source>
        <dbReference type="ARBA" id="ARBA00004123"/>
    </source>
</evidence>
<sequence length="808" mass="88605">MRPIIPGGSSGEHPVKLTPITGRVSRAKKGVPVHTCDTCRPPKLGHQPPELSCTVSGCKKVFHRKDLLDRHLQRQLKRDSSRRRRSGSSPARPYSSSPPAPSMQAASPYIAAATTPASSMGVVPGHWSSVNRSTPQGSVMQSPHMQSPHIRDTQSTYQMADIGVVDPGMAVQMPDSRVVSSYNEARPAGLSALNPPVPELCMPETTSPSMTWTDSSGIPSTASGSAYSTPAPGSSKFQHSSGRAHNTEWTAQIPSYATSPSPVITDGSYAMSFPYATTPPQVYSSVYGDNIGTPFPTYEHAPNLYSPHQMLDTSVRSITPPQMIVGQSSETLIAAPHALPVDRMMYPRNGGREPVDALGLYTLMPAPAILSQQTRDMIPNYIEVYWDKVHSQHPIIHRPTFENPTNIPEDQLEILKCAMAAVATQFLEHVEHRANGHQLHTYAMDKAKMVINAQTAYPSNMESCDASQQWNIWVHVESRRRLLAACFLLDVHASSYLEQPRAAVIGLDYTDPATLPVPLSMGTLHLWDAQDYEEWSRMSQAAMPETIGATSLEHISAANIASIPAFDASLFLLAFVLQLPQRQTLTKVDLLDNASSISMSHFRIMNLFPDSPVAMSHLALHYTPLHTLLSVSGDSWVFNKKVLQATEFMEHQRELEKWRDSGSAAVAAAFAARALNLFLGISRYASKDGNASSISPRFQRAQKKDISDFWGIYVCALICWAFGHIGISRSETKAPTRKAAIQWLLDVSSMEPGQIEEMTVRYKQVGSGAVSLARATLEKECLGGRNILLADAVGVLKKLEEGDNYRRF</sequence>
<dbReference type="OMA" id="WGIYVCS"/>
<comment type="caution">
    <text evidence="10">The sequence shown here is derived from an EMBL/GenBank/DDBJ whole genome shotgun (WGS) entry which is preliminary data.</text>
</comment>
<gene>
    <name evidence="10" type="ORF">TRIATDRAFT_292899</name>
</gene>
<dbReference type="InterPro" id="IPR051059">
    <property type="entry name" value="VerF-like"/>
</dbReference>
<keyword evidence="11" id="KW-1185">Reference proteome</keyword>
<dbReference type="GO" id="GO:0006351">
    <property type="term" value="P:DNA-templated transcription"/>
    <property type="evidence" value="ECO:0007669"/>
    <property type="project" value="InterPro"/>
</dbReference>
<dbReference type="GO" id="GO:0000981">
    <property type="term" value="F:DNA-binding transcription factor activity, RNA polymerase II-specific"/>
    <property type="evidence" value="ECO:0007669"/>
    <property type="project" value="InterPro"/>
</dbReference>
<keyword evidence="4" id="KW-0863">Zinc-finger</keyword>
<dbReference type="GO" id="GO:0000978">
    <property type="term" value="F:RNA polymerase II cis-regulatory region sequence-specific DNA binding"/>
    <property type="evidence" value="ECO:0007669"/>
    <property type="project" value="InterPro"/>
</dbReference>
<evidence type="ECO:0000256" key="6">
    <source>
        <dbReference type="ARBA" id="ARBA00023242"/>
    </source>
</evidence>
<feature type="compositionally biased region" description="Polar residues" evidence="7">
    <location>
        <begin position="128"/>
        <end position="145"/>
    </location>
</feature>
<proteinExistence type="predicted"/>
<dbReference type="GO" id="GO:0000785">
    <property type="term" value="C:chromatin"/>
    <property type="evidence" value="ECO:0007669"/>
    <property type="project" value="TreeGrafter"/>
</dbReference>
<evidence type="ECO:0000256" key="5">
    <source>
        <dbReference type="ARBA" id="ARBA00022833"/>
    </source>
</evidence>
<dbReference type="PANTHER" id="PTHR40626">
    <property type="entry name" value="MIP31509P"/>
    <property type="match status" value="1"/>
</dbReference>
<evidence type="ECO:0000256" key="2">
    <source>
        <dbReference type="ARBA" id="ARBA00022723"/>
    </source>
</evidence>
<keyword evidence="8" id="KW-1133">Transmembrane helix</keyword>
<feature type="region of interest" description="Disordered" evidence="7">
    <location>
        <begin position="206"/>
        <end position="241"/>
    </location>
</feature>
<organism evidence="10 11">
    <name type="scientific">Hypocrea atroviridis (strain ATCC 20476 / IMI 206040)</name>
    <name type="common">Trichoderma atroviride</name>
    <dbReference type="NCBI Taxonomy" id="452589"/>
    <lineage>
        <taxon>Eukaryota</taxon>
        <taxon>Fungi</taxon>
        <taxon>Dikarya</taxon>
        <taxon>Ascomycota</taxon>
        <taxon>Pezizomycotina</taxon>
        <taxon>Sordariomycetes</taxon>
        <taxon>Hypocreomycetidae</taxon>
        <taxon>Hypocreales</taxon>
        <taxon>Hypocreaceae</taxon>
        <taxon>Trichoderma</taxon>
    </lineage>
</organism>
<feature type="transmembrane region" description="Helical" evidence="8">
    <location>
        <begin position="709"/>
        <end position="727"/>
    </location>
</feature>
<evidence type="ECO:0000259" key="9">
    <source>
        <dbReference type="Pfam" id="PF04082"/>
    </source>
</evidence>
<dbReference type="OrthoDB" id="6077919at2759"/>
<keyword evidence="8" id="KW-0812">Transmembrane</keyword>
<feature type="region of interest" description="Disordered" evidence="7">
    <location>
        <begin position="118"/>
        <end position="149"/>
    </location>
</feature>
<dbReference type="EMBL" id="ABDG02000024">
    <property type="protein sequence ID" value="EHK45388.1"/>
    <property type="molecule type" value="Genomic_DNA"/>
</dbReference>
<dbReference type="InterPro" id="IPR007219">
    <property type="entry name" value="XnlR_reg_dom"/>
</dbReference>
<keyword evidence="3" id="KW-0677">Repeat</keyword>
<evidence type="ECO:0000256" key="7">
    <source>
        <dbReference type="SAM" id="MobiDB-lite"/>
    </source>
</evidence>
<dbReference type="HOGENOM" id="CLU_003897_0_0_1"/>
<evidence type="ECO:0000313" key="11">
    <source>
        <dbReference type="Proteomes" id="UP000005426"/>
    </source>
</evidence>
<name>G9NWN5_HYPAI</name>